<feature type="transmembrane region" description="Helical" evidence="12">
    <location>
        <begin position="323"/>
        <end position="346"/>
    </location>
</feature>
<keyword evidence="8 12" id="KW-0472">Membrane</keyword>
<reference evidence="13" key="1">
    <citation type="journal article" date="2020" name="Fungal Divers.">
        <title>Resolving the Mortierellaceae phylogeny through synthesis of multi-gene phylogenetics and phylogenomics.</title>
        <authorList>
            <person name="Vandepol N."/>
            <person name="Liber J."/>
            <person name="Desiro A."/>
            <person name="Na H."/>
            <person name="Kennedy M."/>
            <person name="Barry K."/>
            <person name="Grigoriev I.V."/>
            <person name="Miller A.N."/>
            <person name="O'Donnell K."/>
            <person name="Stajich J.E."/>
            <person name="Bonito G."/>
        </authorList>
    </citation>
    <scope>NUCLEOTIDE SEQUENCE</scope>
    <source>
        <strain evidence="13">REB-010B</strain>
    </source>
</reference>
<evidence type="ECO:0000256" key="8">
    <source>
        <dbReference type="ARBA" id="ARBA00023136"/>
    </source>
</evidence>
<dbReference type="PANTHER" id="PTHR16130:SF2">
    <property type="entry name" value="LYSOSOMAL COBALAMIN TRANSPORT ESCORT PROTEIN LMBD1"/>
    <property type="match status" value="1"/>
</dbReference>
<evidence type="ECO:0000256" key="10">
    <source>
        <dbReference type="ARBA" id="ARBA00023285"/>
    </source>
</evidence>
<evidence type="ECO:0000256" key="1">
    <source>
        <dbReference type="ARBA" id="ARBA00004155"/>
    </source>
</evidence>
<sequence>MGTVFLGLSIFFTLYYSDALDREPFAMVVTVLALTLCLTTVALLPVDIFLVSSIMDPSTGLRYDWATDRVIAEIQFSVKIIYYLAYGFIASFCFFWIPLAYFYFEELADDDQTTIQRLWASLKYTILFVLVACTLLLTGLLTKPARHEGVGLEWLRKLLAEISKAGSKVIPGRMYDAQAQLDSNRAQQNTILNRYRHQPLTGGQQALSERDRHRITELARQELILENRSKHMQRIRDSCIAQTNDDICGAPCGYIFFDQDIPNPLNLLFLKLSPLFPVDYVLIVMIILYMFWATTKGIISIGIRFFWVNLYEFRKAATQPQGLLAATMLLMLSLAGLSYSLTISVAPEYSMFGSQKYGVGTDSVSTPWMKKKRMI</sequence>
<evidence type="ECO:0000256" key="9">
    <source>
        <dbReference type="ARBA" id="ARBA00023228"/>
    </source>
</evidence>
<organism evidence="13 14">
    <name type="scientific">Dissophora globulifera</name>
    <dbReference type="NCBI Taxonomy" id="979702"/>
    <lineage>
        <taxon>Eukaryota</taxon>
        <taxon>Fungi</taxon>
        <taxon>Fungi incertae sedis</taxon>
        <taxon>Mucoromycota</taxon>
        <taxon>Mortierellomycotina</taxon>
        <taxon>Mortierellomycetes</taxon>
        <taxon>Mortierellales</taxon>
        <taxon>Mortierellaceae</taxon>
        <taxon>Dissophora</taxon>
    </lineage>
</organism>
<dbReference type="Pfam" id="PF04791">
    <property type="entry name" value="LMBR1"/>
    <property type="match status" value="1"/>
</dbReference>
<proteinExistence type="inferred from homology"/>
<feature type="transmembrane region" description="Helical" evidence="12">
    <location>
        <begin position="280"/>
        <end position="303"/>
    </location>
</feature>
<keyword evidence="6 12" id="KW-0812">Transmembrane</keyword>
<feature type="transmembrane region" description="Helical" evidence="12">
    <location>
        <begin position="124"/>
        <end position="142"/>
    </location>
</feature>
<dbReference type="EMBL" id="JAAAIP010000415">
    <property type="protein sequence ID" value="KAG0317599.1"/>
    <property type="molecule type" value="Genomic_DNA"/>
</dbReference>
<evidence type="ECO:0000256" key="3">
    <source>
        <dbReference type="ARBA" id="ARBA00017088"/>
    </source>
</evidence>
<dbReference type="GO" id="GO:0031419">
    <property type="term" value="F:cobalamin binding"/>
    <property type="evidence" value="ECO:0007669"/>
    <property type="project" value="UniProtKB-KW"/>
</dbReference>
<keyword evidence="4" id="KW-0813">Transport</keyword>
<keyword evidence="14" id="KW-1185">Reference proteome</keyword>
<dbReference type="InterPro" id="IPR006876">
    <property type="entry name" value="LMBR1-like_membr_prot"/>
</dbReference>
<evidence type="ECO:0000256" key="11">
    <source>
        <dbReference type="ARBA" id="ARBA00025515"/>
    </source>
</evidence>
<comment type="similarity">
    <text evidence="2">Belongs to the LIMR family. LMBRD1 subfamily.</text>
</comment>
<comment type="caution">
    <text evidence="13">The sequence shown here is derived from an EMBL/GenBank/DDBJ whole genome shotgun (WGS) entry which is preliminary data.</text>
</comment>
<dbReference type="GO" id="GO:0005774">
    <property type="term" value="C:vacuolar membrane"/>
    <property type="evidence" value="ECO:0007669"/>
    <property type="project" value="TreeGrafter"/>
</dbReference>
<keyword evidence="10" id="KW-0170">Cobalt</keyword>
<dbReference type="PANTHER" id="PTHR16130">
    <property type="entry name" value="LYSOSOMAL COBALAMIN TRANSPORTER-RELATED"/>
    <property type="match status" value="1"/>
</dbReference>
<gene>
    <name evidence="13" type="ORF">BGZ99_006203</name>
</gene>
<accession>A0A9P6RF29</accession>
<evidence type="ECO:0000313" key="13">
    <source>
        <dbReference type="EMBL" id="KAG0317599.1"/>
    </source>
</evidence>
<protein>
    <recommendedName>
        <fullName evidence="3">Probable lysosomal cobalamin transporter</fullName>
    </recommendedName>
</protein>
<keyword evidence="9" id="KW-0458">Lysosome</keyword>
<evidence type="ECO:0000256" key="4">
    <source>
        <dbReference type="ARBA" id="ARBA00022448"/>
    </source>
</evidence>
<dbReference type="Proteomes" id="UP000738325">
    <property type="component" value="Unassembled WGS sequence"/>
</dbReference>
<evidence type="ECO:0000256" key="2">
    <source>
        <dbReference type="ARBA" id="ARBA00009901"/>
    </source>
</evidence>
<keyword evidence="5" id="KW-0846">Cobalamin</keyword>
<dbReference type="InterPro" id="IPR050854">
    <property type="entry name" value="LMBD1_LysCbl_Transport"/>
</dbReference>
<name>A0A9P6RF29_9FUNG</name>
<feature type="transmembrane region" description="Helical" evidence="12">
    <location>
        <begin position="80"/>
        <end position="104"/>
    </location>
</feature>
<comment type="function">
    <text evidence="11">Probable lysosomal cobalamin transporter. Required to export cobalamin from lysosomes allowing its conversion to cofactors.</text>
</comment>
<evidence type="ECO:0000256" key="5">
    <source>
        <dbReference type="ARBA" id="ARBA00022628"/>
    </source>
</evidence>
<feature type="transmembrane region" description="Helical" evidence="12">
    <location>
        <begin position="29"/>
        <end position="52"/>
    </location>
</feature>
<dbReference type="OrthoDB" id="73273at2759"/>
<keyword evidence="7 12" id="KW-1133">Transmembrane helix</keyword>
<dbReference type="AlphaFoldDB" id="A0A9P6RF29"/>
<comment type="subcellular location">
    <subcellularLocation>
        <location evidence="1">Lysosome membrane</location>
        <topology evidence="1">Multi-pass membrane protein</topology>
    </subcellularLocation>
</comment>
<evidence type="ECO:0000313" key="14">
    <source>
        <dbReference type="Proteomes" id="UP000738325"/>
    </source>
</evidence>
<evidence type="ECO:0000256" key="12">
    <source>
        <dbReference type="SAM" id="Phobius"/>
    </source>
</evidence>
<dbReference type="GO" id="GO:0072665">
    <property type="term" value="P:protein localization to vacuole"/>
    <property type="evidence" value="ECO:0007669"/>
    <property type="project" value="TreeGrafter"/>
</dbReference>
<evidence type="ECO:0000256" key="6">
    <source>
        <dbReference type="ARBA" id="ARBA00022692"/>
    </source>
</evidence>
<evidence type="ECO:0000256" key="7">
    <source>
        <dbReference type="ARBA" id="ARBA00022989"/>
    </source>
</evidence>